<dbReference type="OrthoDB" id="10338153at2759"/>
<dbReference type="AlphaFoldDB" id="A0A9N9LRY6"/>
<keyword evidence="1" id="KW-0175">Coiled coil</keyword>
<dbReference type="Proteomes" id="UP000701801">
    <property type="component" value="Unassembled WGS sequence"/>
</dbReference>
<name>A0A9N9LRY6_9HELO</name>
<proteinExistence type="predicted"/>
<dbReference type="EMBL" id="CAJVRM010000363">
    <property type="protein sequence ID" value="CAG8980179.1"/>
    <property type="molecule type" value="Genomic_DNA"/>
</dbReference>
<evidence type="ECO:0000313" key="3">
    <source>
        <dbReference type="Proteomes" id="UP000701801"/>
    </source>
</evidence>
<keyword evidence="3" id="KW-1185">Reference proteome</keyword>
<accession>A0A9N9LRY6</accession>
<reference evidence="2" key="1">
    <citation type="submission" date="2021-07" db="EMBL/GenBank/DDBJ databases">
        <authorList>
            <person name="Durling M."/>
        </authorList>
    </citation>
    <scope>NUCLEOTIDE SEQUENCE</scope>
</reference>
<feature type="coiled-coil region" evidence="1">
    <location>
        <begin position="17"/>
        <end position="44"/>
    </location>
</feature>
<organism evidence="2 3">
    <name type="scientific">Hymenoscyphus albidus</name>
    <dbReference type="NCBI Taxonomy" id="595503"/>
    <lineage>
        <taxon>Eukaryota</taxon>
        <taxon>Fungi</taxon>
        <taxon>Dikarya</taxon>
        <taxon>Ascomycota</taxon>
        <taxon>Pezizomycotina</taxon>
        <taxon>Leotiomycetes</taxon>
        <taxon>Helotiales</taxon>
        <taxon>Helotiaceae</taxon>
        <taxon>Hymenoscyphus</taxon>
    </lineage>
</organism>
<evidence type="ECO:0000313" key="2">
    <source>
        <dbReference type="EMBL" id="CAG8980179.1"/>
    </source>
</evidence>
<gene>
    <name evidence="2" type="ORF">HYALB_00007420</name>
</gene>
<evidence type="ECO:0000256" key="1">
    <source>
        <dbReference type="SAM" id="Coils"/>
    </source>
</evidence>
<protein>
    <submittedName>
        <fullName evidence="2">Uncharacterized protein</fullName>
    </submittedName>
</protein>
<comment type="caution">
    <text evidence="2">The sequence shown here is derived from an EMBL/GenBank/DDBJ whole genome shotgun (WGS) entry which is preliminary data.</text>
</comment>
<sequence>MSSNSFEPSDVDAEVVRSDLKLRLNYLKQSLQSQERRYESTKQQICAVEQELKALQHPRQTGEAEVVDTGPHDALSQATVSAPLKADLPSVPNNQDTPEDVKHHIEVRDEEVAKCIRCLRSIGLQPEQLELAHATPSYSQNSKPLSAEEQWTMMEFFLNKHWEQQYHVRGLVNRFKFLRDSGRTKEASAAKEKLEHAQGSVAWNLAEIMDLTGIELRRIYKGLLQCQYAQDENQEKLDDCARQRSLMQNLFVPLEEEK</sequence>